<evidence type="ECO:0000313" key="3">
    <source>
        <dbReference type="Proteomes" id="UP000019184"/>
    </source>
</evidence>
<gene>
    <name evidence="2" type="ORF">BN874_1560033</name>
</gene>
<dbReference type="OrthoDB" id="9815730at2"/>
<sequence>MDRCYEGSFGQQGDLPVAGRFGQNVSTYTVTATAGANGSITPASRTVSKGATTTFTVTPNSGYTASVSGCGGTLSGTTYTTGAITVACPVIATFNQNVSTYALTVSKAGTGSGTVTGTGINCGSDCTESYASGTSVILTATADTGSTFAGWNGACSGTGNCMLTMSAVKSAAATFNTTTQNCDVEPCYYITQTGDTEVPVIFRSAISDAYLALQFDERNQNYNGAVFYSESVERISLSFDPKSGMLYNLNIGDEYFLFSVTTYPQTPAEGYRTD</sequence>
<protein>
    <recommendedName>
        <fullName evidence="1">Bacterial repeat domain-containing protein</fullName>
    </recommendedName>
</protein>
<evidence type="ECO:0000313" key="2">
    <source>
        <dbReference type="EMBL" id="CDH44212.1"/>
    </source>
</evidence>
<evidence type="ECO:0000259" key="1">
    <source>
        <dbReference type="Pfam" id="PF18998"/>
    </source>
</evidence>
<feature type="domain" description="Bacterial repeat" evidence="1">
    <location>
        <begin position="104"/>
        <end position="176"/>
    </location>
</feature>
<accession>A0A7U7GA09</accession>
<feature type="domain" description="Bacterial repeat" evidence="1">
    <location>
        <begin position="28"/>
        <end position="97"/>
    </location>
</feature>
<reference evidence="2 3" key="1">
    <citation type="journal article" date="2014" name="ISME J.">
        <title>Candidatus Competibacter-lineage genomes retrieved from metagenomes reveal functional metabolic diversity.</title>
        <authorList>
            <person name="McIlroy S.J."/>
            <person name="Albertsen M."/>
            <person name="Andresen E.K."/>
            <person name="Saunders A.M."/>
            <person name="Kristiansen R."/>
            <person name="Stokholm-Bjerregaard M."/>
            <person name="Nielsen K.L."/>
            <person name="Nielsen P.H."/>
        </authorList>
    </citation>
    <scope>NUCLEOTIDE SEQUENCE [LARGE SCALE GENOMIC DNA]</scope>
    <source>
        <strain evidence="2 3">Run_B_J11</strain>
    </source>
</reference>
<dbReference type="AlphaFoldDB" id="A0A7U7GA09"/>
<dbReference type="Pfam" id="PF18998">
    <property type="entry name" value="Flg_new_2"/>
    <property type="match status" value="2"/>
</dbReference>
<proteinExistence type="predicted"/>
<dbReference type="EMBL" id="CBTK010000064">
    <property type="protein sequence ID" value="CDH44212.1"/>
    <property type="molecule type" value="Genomic_DNA"/>
</dbReference>
<name>A0A7U7GA09_9GAMM</name>
<dbReference type="Proteomes" id="UP000019184">
    <property type="component" value="Unassembled WGS sequence"/>
</dbReference>
<keyword evidence="3" id="KW-1185">Reference proteome</keyword>
<dbReference type="InterPro" id="IPR044060">
    <property type="entry name" value="Bacterial_rp_domain"/>
</dbReference>
<dbReference type="RefSeq" id="WP_034431389.1">
    <property type="nucleotide sequence ID" value="NZ_CBTK010000064.1"/>
</dbReference>
<comment type="caution">
    <text evidence="2">The sequence shown here is derived from an EMBL/GenBank/DDBJ whole genome shotgun (WGS) entry which is preliminary data.</text>
</comment>
<organism evidence="2 3">
    <name type="scientific">Candidatus Contendobacter odensis Run_B_J11</name>
    <dbReference type="NCBI Taxonomy" id="1400861"/>
    <lineage>
        <taxon>Bacteria</taxon>
        <taxon>Pseudomonadati</taxon>
        <taxon>Pseudomonadota</taxon>
        <taxon>Gammaproteobacteria</taxon>
        <taxon>Candidatus Competibacteraceae</taxon>
        <taxon>Candidatus Contendibacter</taxon>
    </lineage>
</organism>